<dbReference type="EMBL" id="JANPWB010000001">
    <property type="protein sequence ID" value="KAJ1215399.1"/>
    <property type="molecule type" value="Genomic_DNA"/>
</dbReference>
<sequence length="189" mass="20199">MEQPGDGEIRKHRGELRPGDAEPLQHGEELQPGDGEPLEQGGELRAGDGEPLQHIGELCPGEGEPLEHGGELRPGDGEPLRHGGQLRPGDGVKENPGDGGGRGRAGVRKRSRKNVAKSGKHHYGLTDTEEGLVPKHVCLFTNKLKNNVPRKCPLFLLFFGKLVDALRELPSQSKAPTLRASAASGTITV</sequence>
<evidence type="ECO:0000313" key="3">
    <source>
        <dbReference type="Proteomes" id="UP001066276"/>
    </source>
</evidence>
<organism evidence="2 3">
    <name type="scientific">Pleurodeles waltl</name>
    <name type="common">Iberian ribbed newt</name>
    <dbReference type="NCBI Taxonomy" id="8319"/>
    <lineage>
        <taxon>Eukaryota</taxon>
        <taxon>Metazoa</taxon>
        <taxon>Chordata</taxon>
        <taxon>Craniata</taxon>
        <taxon>Vertebrata</taxon>
        <taxon>Euteleostomi</taxon>
        <taxon>Amphibia</taxon>
        <taxon>Batrachia</taxon>
        <taxon>Caudata</taxon>
        <taxon>Salamandroidea</taxon>
        <taxon>Salamandridae</taxon>
        <taxon>Pleurodelinae</taxon>
        <taxon>Pleurodeles</taxon>
    </lineage>
</organism>
<dbReference type="Proteomes" id="UP001066276">
    <property type="component" value="Chromosome 1_1"/>
</dbReference>
<proteinExistence type="predicted"/>
<accession>A0AAV7WQ91</accession>
<reference evidence="2" key="1">
    <citation type="journal article" date="2022" name="bioRxiv">
        <title>Sequencing and chromosome-scale assembly of the giantPleurodeles waltlgenome.</title>
        <authorList>
            <person name="Brown T."/>
            <person name="Elewa A."/>
            <person name="Iarovenko S."/>
            <person name="Subramanian E."/>
            <person name="Araus A.J."/>
            <person name="Petzold A."/>
            <person name="Susuki M."/>
            <person name="Suzuki K.-i.T."/>
            <person name="Hayashi T."/>
            <person name="Toyoda A."/>
            <person name="Oliveira C."/>
            <person name="Osipova E."/>
            <person name="Leigh N.D."/>
            <person name="Simon A."/>
            <person name="Yun M.H."/>
        </authorList>
    </citation>
    <scope>NUCLEOTIDE SEQUENCE</scope>
    <source>
        <strain evidence="2">20211129_DDA</strain>
        <tissue evidence="2">Liver</tissue>
    </source>
</reference>
<feature type="compositionally biased region" description="Basic and acidic residues" evidence="1">
    <location>
        <begin position="15"/>
        <end position="29"/>
    </location>
</feature>
<gene>
    <name evidence="2" type="ORF">NDU88_003008</name>
</gene>
<evidence type="ECO:0000256" key="1">
    <source>
        <dbReference type="SAM" id="MobiDB-lite"/>
    </source>
</evidence>
<keyword evidence="3" id="KW-1185">Reference proteome</keyword>
<evidence type="ECO:0000313" key="2">
    <source>
        <dbReference type="EMBL" id="KAJ1215399.1"/>
    </source>
</evidence>
<name>A0AAV7WQ91_PLEWA</name>
<feature type="compositionally biased region" description="Basic residues" evidence="1">
    <location>
        <begin position="105"/>
        <end position="123"/>
    </location>
</feature>
<protein>
    <submittedName>
        <fullName evidence="2">Uncharacterized protein</fullName>
    </submittedName>
</protein>
<dbReference type="AlphaFoldDB" id="A0AAV7WQ91"/>
<feature type="compositionally biased region" description="Basic and acidic residues" evidence="1">
    <location>
        <begin position="65"/>
        <end position="81"/>
    </location>
</feature>
<comment type="caution">
    <text evidence="2">The sequence shown here is derived from an EMBL/GenBank/DDBJ whole genome shotgun (WGS) entry which is preliminary data.</text>
</comment>
<feature type="region of interest" description="Disordered" evidence="1">
    <location>
        <begin position="1"/>
        <end position="126"/>
    </location>
</feature>